<dbReference type="PANTHER" id="PTHR42760">
    <property type="entry name" value="SHORT-CHAIN DEHYDROGENASES/REDUCTASES FAMILY MEMBER"/>
    <property type="match status" value="1"/>
</dbReference>
<comment type="caution">
    <text evidence="4">The sequence shown here is derived from an EMBL/GenBank/DDBJ whole genome shotgun (WGS) entry which is preliminary data.</text>
</comment>
<dbReference type="FunFam" id="3.40.50.720:FF:000084">
    <property type="entry name" value="Short-chain dehydrogenase reductase"/>
    <property type="match status" value="1"/>
</dbReference>
<dbReference type="PANTHER" id="PTHR42760:SF40">
    <property type="entry name" value="3-OXOACYL-[ACYL-CARRIER-PROTEIN] REDUCTASE, CHLOROPLASTIC"/>
    <property type="match status" value="1"/>
</dbReference>
<dbReference type="RefSeq" id="WP_130451293.1">
    <property type="nucleotide sequence ID" value="NZ_SHLA01000001.1"/>
</dbReference>
<dbReference type="Proteomes" id="UP000292685">
    <property type="component" value="Unassembled WGS sequence"/>
</dbReference>
<sequence length="253" mass="25985">MNHLDLHGRTALVTGGGVGIGAAIAEELARRGARVVVTYHSHTPDDDALAALGSADGKPGFAVHADLTIESEVEALGRRLEQDCGNVDILVHNAGGLLQRSPISDMPYDLFRRVQALNVDSVFLVTRRILPLMRDGGRIVTVASLAGRSGGHAGATAYAAAKAALFGFTRGLAGEVAADGITVNAVAPGFIEATPFHDTFTTADSKQHTVSGIPVGRAGVPADVAAAVAWFASPGASFTTGTILDINGGQHFS</sequence>
<protein>
    <submittedName>
        <fullName evidence="4">3-oxoacyl-[acyl-carrier protein] reductase</fullName>
    </submittedName>
</protein>
<dbReference type="EMBL" id="SHLA01000001">
    <property type="protein sequence ID" value="RZU62762.1"/>
    <property type="molecule type" value="Genomic_DNA"/>
</dbReference>
<dbReference type="Gene3D" id="3.40.50.720">
    <property type="entry name" value="NAD(P)-binding Rossmann-like Domain"/>
    <property type="match status" value="1"/>
</dbReference>
<keyword evidence="5" id="KW-1185">Reference proteome</keyword>
<keyword evidence="2" id="KW-0560">Oxidoreductase</keyword>
<gene>
    <name evidence="4" type="ORF">EV380_2364</name>
</gene>
<dbReference type="PROSITE" id="PS00061">
    <property type="entry name" value="ADH_SHORT"/>
    <property type="match status" value="1"/>
</dbReference>
<feature type="domain" description="Ketoreductase" evidence="3">
    <location>
        <begin position="9"/>
        <end position="189"/>
    </location>
</feature>
<dbReference type="InterPro" id="IPR020904">
    <property type="entry name" value="Sc_DH/Rdtase_CS"/>
</dbReference>
<comment type="similarity">
    <text evidence="1">Belongs to the short-chain dehydrogenases/reductases (SDR) family.</text>
</comment>
<evidence type="ECO:0000256" key="1">
    <source>
        <dbReference type="ARBA" id="ARBA00006484"/>
    </source>
</evidence>
<name>A0A4Q8AEQ4_9MICC</name>
<dbReference type="InterPro" id="IPR002347">
    <property type="entry name" value="SDR_fam"/>
</dbReference>
<dbReference type="PRINTS" id="PR00081">
    <property type="entry name" value="GDHRDH"/>
</dbReference>
<evidence type="ECO:0000259" key="3">
    <source>
        <dbReference type="SMART" id="SM00822"/>
    </source>
</evidence>
<dbReference type="PRINTS" id="PR00080">
    <property type="entry name" value="SDRFAMILY"/>
</dbReference>
<dbReference type="InterPro" id="IPR057326">
    <property type="entry name" value="KR_dom"/>
</dbReference>
<evidence type="ECO:0000256" key="2">
    <source>
        <dbReference type="ARBA" id="ARBA00023002"/>
    </source>
</evidence>
<proteinExistence type="inferred from homology"/>
<dbReference type="OrthoDB" id="286404at2"/>
<dbReference type="AlphaFoldDB" id="A0A4Q8AEQ4"/>
<organism evidence="4 5">
    <name type="scientific">Zhihengliuella halotolerans</name>
    <dbReference type="NCBI Taxonomy" id="370736"/>
    <lineage>
        <taxon>Bacteria</taxon>
        <taxon>Bacillati</taxon>
        <taxon>Actinomycetota</taxon>
        <taxon>Actinomycetes</taxon>
        <taxon>Micrococcales</taxon>
        <taxon>Micrococcaceae</taxon>
        <taxon>Zhihengliuella</taxon>
    </lineage>
</organism>
<dbReference type="GO" id="GO:0030497">
    <property type="term" value="P:fatty acid elongation"/>
    <property type="evidence" value="ECO:0007669"/>
    <property type="project" value="TreeGrafter"/>
</dbReference>
<evidence type="ECO:0000313" key="4">
    <source>
        <dbReference type="EMBL" id="RZU62762.1"/>
    </source>
</evidence>
<dbReference type="InterPro" id="IPR036291">
    <property type="entry name" value="NAD(P)-bd_dom_sf"/>
</dbReference>
<dbReference type="Pfam" id="PF13561">
    <property type="entry name" value="adh_short_C2"/>
    <property type="match status" value="1"/>
</dbReference>
<evidence type="ECO:0000313" key="5">
    <source>
        <dbReference type="Proteomes" id="UP000292685"/>
    </source>
</evidence>
<dbReference type="CDD" id="cd05233">
    <property type="entry name" value="SDR_c"/>
    <property type="match status" value="1"/>
</dbReference>
<dbReference type="SUPFAM" id="SSF51735">
    <property type="entry name" value="NAD(P)-binding Rossmann-fold domains"/>
    <property type="match status" value="1"/>
</dbReference>
<dbReference type="SMART" id="SM00822">
    <property type="entry name" value="PKS_KR"/>
    <property type="match status" value="1"/>
</dbReference>
<accession>A0A4Q8AEQ4</accession>
<dbReference type="GO" id="GO:0016616">
    <property type="term" value="F:oxidoreductase activity, acting on the CH-OH group of donors, NAD or NADP as acceptor"/>
    <property type="evidence" value="ECO:0007669"/>
    <property type="project" value="UniProtKB-ARBA"/>
</dbReference>
<reference evidence="4 5" key="1">
    <citation type="submission" date="2019-02" db="EMBL/GenBank/DDBJ databases">
        <title>Sequencing the genomes of 1000 actinobacteria strains.</title>
        <authorList>
            <person name="Klenk H.-P."/>
        </authorList>
    </citation>
    <scope>NUCLEOTIDE SEQUENCE [LARGE SCALE GENOMIC DNA]</scope>
    <source>
        <strain evidence="4 5">DSM 17364</strain>
    </source>
</reference>